<feature type="transmembrane region" description="Helical" evidence="2">
    <location>
        <begin position="279"/>
        <end position="297"/>
    </location>
</feature>
<dbReference type="InterPro" id="IPR001927">
    <property type="entry name" value="Na/Gal_symport"/>
</dbReference>
<evidence type="ECO:0000313" key="6">
    <source>
        <dbReference type="Proteomes" id="UP000469927"/>
    </source>
</evidence>
<organism evidence="4 5">
    <name type="scientific">Cronobacter muytjensii</name>
    <dbReference type="NCBI Taxonomy" id="413501"/>
    <lineage>
        <taxon>Bacteria</taxon>
        <taxon>Pseudomonadati</taxon>
        <taxon>Pseudomonadota</taxon>
        <taxon>Gammaproteobacteria</taxon>
        <taxon>Enterobacterales</taxon>
        <taxon>Enterobacteriaceae</taxon>
        <taxon>Cronobacter</taxon>
    </lineage>
</organism>
<sequence>MVQQSAVLDKVTPAQDRLTVREKLGFGFGDAACNMSWGPVTMFLTWFYTDIFGLNAALIATMFLVVRLLDAFIDPVIGALADRYPTRHGRFRPWILYGCGPFCAICIFAFYTPDLTGSAKEIYAFVTYLLLSVLYSTVNIPYCSLGSVITANPVDRVACQSYRFTMANSAVLLCSLTLLPLVDYLGGGNQQKGFFITNAMFSVIGLCLFLLCFFNTRERIMPQREKQENIVRNFRSAFKNDQWLMVVAGMFIGCIPAFVCGGATIYFTKYLMHLDNTMTTLFISIGVVACVLGNLATSFVTRYICKVKLYIAVGFITAGISIVIYFVDPQNVMLIFILNTLRAWIGAITVPVFWSFIADADDYGEWKLKKRMSGIYASGNLFALKVSLAIGGAITALVLSATHYVPEAAVQAPATQQAIMMLITFIPAIGGVLTSTIFLFYKLDKKTMQKIQDDLSVGKYASDSALR</sequence>
<evidence type="ECO:0000256" key="2">
    <source>
        <dbReference type="SAM" id="Phobius"/>
    </source>
</evidence>
<evidence type="ECO:0000256" key="1">
    <source>
        <dbReference type="ARBA" id="ARBA00009617"/>
    </source>
</evidence>
<feature type="transmembrane region" description="Helical" evidence="2">
    <location>
        <begin position="375"/>
        <end position="399"/>
    </location>
</feature>
<feature type="transmembrane region" description="Helical" evidence="2">
    <location>
        <begin position="123"/>
        <end position="143"/>
    </location>
</feature>
<dbReference type="GO" id="GO:0015293">
    <property type="term" value="F:symporter activity"/>
    <property type="evidence" value="ECO:0007669"/>
    <property type="project" value="InterPro"/>
</dbReference>
<feature type="transmembrane region" description="Helical" evidence="2">
    <location>
        <begin position="194"/>
        <end position="214"/>
    </location>
</feature>
<dbReference type="GO" id="GO:0008643">
    <property type="term" value="P:carbohydrate transport"/>
    <property type="evidence" value="ECO:0007669"/>
    <property type="project" value="InterPro"/>
</dbReference>
<name>A0A2T7B078_9ENTR</name>
<dbReference type="SUPFAM" id="SSF103473">
    <property type="entry name" value="MFS general substrate transporter"/>
    <property type="match status" value="1"/>
</dbReference>
<dbReference type="RefSeq" id="WP_075192072.1">
    <property type="nucleotide sequence ID" value="NZ_JADKNN010000035.1"/>
</dbReference>
<proteinExistence type="inferred from homology"/>
<feature type="transmembrane region" description="Helical" evidence="2">
    <location>
        <begin position="51"/>
        <end position="73"/>
    </location>
</feature>
<keyword evidence="2" id="KW-0812">Transmembrane</keyword>
<dbReference type="InterPro" id="IPR036259">
    <property type="entry name" value="MFS_trans_sf"/>
</dbReference>
<feature type="transmembrane region" description="Helical" evidence="2">
    <location>
        <begin position="243"/>
        <end position="267"/>
    </location>
</feature>
<dbReference type="EMBL" id="WAGD01000072">
    <property type="protein sequence ID" value="KAB0873393.1"/>
    <property type="molecule type" value="Genomic_DNA"/>
</dbReference>
<dbReference type="PANTHER" id="PTHR11328:SF24">
    <property type="entry name" value="MAJOR FACILITATOR SUPERFAMILY (MFS) PROFILE DOMAIN-CONTAINING PROTEIN"/>
    <property type="match status" value="1"/>
</dbReference>
<accession>A0A2T7B078</accession>
<dbReference type="NCBIfam" id="TIGR00792">
    <property type="entry name" value="gph"/>
    <property type="match status" value="1"/>
</dbReference>
<dbReference type="InterPro" id="IPR039672">
    <property type="entry name" value="MFS_2"/>
</dbReference>
<feature type="transmembrane region" description="Helical" evidence="2">
    <location>
        <begin position="309"/>
        <end position="327"/>
    </location>
</feature>
<keyword evidence="2" id="KW-1133">Transmembrane helix</keyword>
<dbReference type="GO" id="GO:0005886">
    <property type="term" value="C:plasma membrane"/>
    <property type="evidence" value="ECO:0007669"/>
    <property type="project" value="TreeGrafter"/>
</dbReference>
<keyword evidence="6" id="KW-1185">Reference proteome</keyword>
<feature type="transmembrane region" description="Helical" evidence="2">
    <location>
        <begin position="164"/>
        <end position="182"/>
    </location>
</feature>
<dbReference type="Gene3D" id="1.20.1250.20">
    <property type="entry name" value="MFS general substrate transporter like domains"/>
    <property type="match status" value="1"/>
</dbReference>
<comment type="similarity">
    <text evidence="1">Belongs to the sodium:galactoside symporter (TC 2.A.2) family.</text>
</comment>
<evidence type="ECO:0000313" key="4">
    <source>
        <dbReference type="EMBL" id="PUX18403.1"/>
    </source>
</evidence>
<dbReference type="AlphaFoldDB" id="A0A2T7B078"/>
<dbReference type="Pfam" id="PF13347">
    <property type="entry name" value="MFS_2"/>
    <property type="match status" value="1"/>
</dbReference>
<dbReference type="EMBL" id="MSAE01000001">
    <property type="protein sequence ID" value="PUX18403.1"/>
    <property type="molecule type" value="Genomic_DNA"/>
</dbReference>
<feature type="transmembrane region" description="Helical" evidence="2">
    <location>
        <begin position="419"/>
        <end position="441"/>
    </location>
</feature>
<reference evidence="3 6" key="2">
    <citation type="submission" date="2019-08" db="EMBL/GenBank/DDBJ databases">
        <title>Prevalence, distribution, and phylogeny of type two toxin-antitoxin genes possessed by Cronobacter species where C. sakazakii homologs follow sequence type lineages.</title>
        <authorList>
            <person name="Finkelstein S."/>
            <person name="Negrete F."/>
            <person name="Jang H."/>
            <person name="Gopinath G.R."/>
            <person name="Tall B.D."/>
        </authorList>
    </citation>
    <scope>NUCLEOTIDE SEQUENCE [LARGE SCALE GENOMIC DNA]</scope>
    <source>
        <strain evidence="3 6">MOD1_GK1257</strain>
    </source>
</reference>
<dbReference type="OrthoDB" id="181905at2"/>
<dbReference type="GO" id="GO:0006814">
    <property type="term" value="P:sodium ion transport"/>
    <property type="evidence" value="ECO:0007669"/>
    <property type="project" value="InterPro"/>
</dbReference>
<reference evidence="4 5" key="1">
    <citation type="submission" date="2016-12" db="EMBL/GenBank/DDBJ databases">
        <title>Analysis of the Molecular Diversity Among Cronobacter Species Isolated from Filth Flies Using a Pan Genomic DNA Microarray.</title>
        <authorList>
            <person name="Pava-Ripoll M."/>
            <person name="Tall B."/>
            <person name="Farber J."/>
            <person name="Fanning S."/>
            <person name="Lehner A."/>
            <person name="Stephan R."/>
            <person name="Pagotto F."/>
            <person name="Iverson C."/>
            <person name="Ziobro G."/>
            <person name="Miller A."/>
            <person name="Pearson R."/>
            <person name="Yan Q."/>
            <person name="Kim M."/>
            <person name="Jeong S."/>
            <person name="Park J."/>
            <person name="Jun S."/>
            <person name="Choi H."/>
            <person name="Chung T."/>
            <person name="Yoo Y."/>
            <person name="Park E."/>
            <person name="Hwang S."/>
            <person name="Lee B."/>
            <person name="Sathyamoorthy V."/>
            <person name="Carter L."/>
            <person name="Mammel M."/>
            <person name="Jackson S."/>
            <person name="Kothary M."/>
            <person name="Patel I."/>
            <person name="Grim C."/>
            <person name="Gopinath G."/>
            <person name="Gangiredla J."/>
            <person name="Chase H."/>
        </authorList>
    </citation>
    <scope>NUCLEOTIDE SEQUENCE [LARGE SCALE GENOMIC DNA]</scope>
    <source>
        <strain evidence="4 5">MOD1-Md1s</strain>
    </source>
</reference>
<dbReference type="Proteomes" id="UP000244378">
    <property type="component" value="Unassembled WGS sequence"/>
</dbReference>
<protein>
    <submittedName>
        <fullName evidence="4">MFS transporter</fullName>
    </submittedName>
</protein>
<dbReference type="CDD" id="cd17332">
    <property type="entry name" value="MFS_MelB_like"/>
    <property type="match status" value="1"/>
</dbReference>
<dbReference type="Proteomes" id="UP000469927">
    <property type="component" value="Unassembled WGS sequence"/>
</dbReference>
<gene>
    <name evidence="4" type="ORF">AUN14_00300</name>
    <name evidence="3" type="ORF">FZI19_19000</name>
</gene>
<comment type="caution">
    <text evidence="4">The sequence shown here is derived from an EMBL/GenBank/DDBJ whole genome shotgun (WGS) entry which is preliminary data.</text>
</comment>
<evidence type="ECO:0000313" key="3">
    <source>
        <dbReference type="EMBL" id="KAB0873393.1"/>
    </source>
</evidence>
<feature type="transmembrane region" description="Helical" evidence="2">
    <location>
        <begin position="94"/>
        <end position="111"/>
    </location>
</feature>
<dbReference type="PANTHER" id="PTHR11328">
    <property type="entry name" value="MAJOR FACILITATOR SUPERFAMILY DOMAIN-CONTAINING PROTEIN"/>
    <property type="match status" value="1"/>
</dbReference>
<evidence type="ECO:0000313" key="5">
    <source>
        <dbReference type="Proteomes" id="UP000244378"/>
    </source>
</evidence>
<feature type="transmembrane region" description="Helical" evidence="2">
    <location>
        <begin position="333"/>
        <end position="354"/>
    </location>
</feature>
<keyword evidence="2" id="KW-0472">Membrane</keyword>